<dbReference type="Proteomes" id="UP000075806">
    <property type="component" value="Unassembled WGS sequence"/>
</dbReference>
<comment type="caution">
    <text evidence="2">The sequence shown here is derived from an EMBL/GenBank/DDBJ whole genome shotgun (WGS) entry which is preliminary data.</text>
</comment>
<evidence type="ECO:0000313" key="3">
    <source>
        <dbReference type="Proteomes" id="UP000075806"/>
    </source>
</evidence>
<reference evidence="2" key="1">
    <citation type="submission" date="2016-02" db="EMBL/GenBank/DDBJ databases">
        <title>Genome sequence of Bacillus trypoxylicola KCTC 13244(T).</title>
        <authorList>
            <person name="Jeong H."/>
            <person name="Park S.-H."/>
            <person name="Choi S.-K."/>
        </authorList>
    </citation>
    <scope>NUCLEOTIDE SEQUENCE [LARGE SCALE GENOMIC DNA]</scope>
    <source>
        <strain evidence="2">KCTC 13244</strain>
    </source>
</reference>
<sequence>MKHMTNKVIFDYRFTSEKDSLHYKMRKDVSSLLNVSTVFKIFINEDLYFEQEEFPILEFYKYLYKWKRSIQKDKKIYEFHYYSIEHDDEEGAIISLIPFGDKIRLKSIWAELELYNVFELDYLISELIALETRLKRDLENYFQIELDKFIKHIPSRYIL</sequence>
<dbReference type="AlphaFoldDB" id="A0A162F3S3"/>
<dbReference type="RefSeq" id="WP_061947588.1">
    <property type="nucleotide sequence ID" value="NZ_LTAO01000002.1"/>
</dbReference>
<dbReference type="OrthoDB" id="2356865at2"/>
<protein>
    <recommendedName>
        <fullName evidence="1">DUF7878 domain-containing protein</fullName>
    </recommendedName>
</protein>
<dbReference type="EMBL" id="LTAO01000002">
    <property type="protein sequence ID" value="KYG34429.1"/>
    <property type="molecule type" value="Genomic_DNA"/>
</dbReference>
<dbReference type="STRING" id="519424.AZF04_14695"/>
<name>A0A162F3S3_9BACI</name>
<dbReference type="InterPro" id="IPR057200">
    <property type="entry name" value="DUF7878"/>
</dbReference>
<keyword evidence="3" id="KW-1185">Reference proteome</keyword>
<feature type="domain" description="DUF7878" evidence="1">
    <location>
        <begin position="10"/>
        <end position="139"/>
    </location>
</feature>
<organism evidence="2 3">
    <name type="scientific">Alkalihalobacillus trypoxylicola</name>
    <dbReference type="NCBI Taxonomy" id="519424"/>
    <lineage>
        <taxon>Bacteria</taxon>
        <taxon>Bacillati</taxon>
        <taxon>Bacillota</taxon>
        <taxon>Bacilli</taxon>
        <taxon>Bacillales</taxon>
        <taxon>Bacillaceae</taxon>
        <taxon>Alkalihalobacillus</taxon>
    </lineage>
</organism>
<accession>A0A162F3S3</accession>
<dbReference type="Pfam" id="PF25297">
    <property type="entry name" value="DUF7878"/>
    <property type="match status" value="1"/>
</dbReference>
<evidence type="ECO:0000259" key="1">
    <source>
        <dbReference type="Pfam" id="PF25297"/>
    </source>
</evidence>
<evidence type="ECO:0000313" key="2">
    <source>
        <dbReference type="EMBL" id="KYG34429.1"/>
    </source>
</evidence>
<proteinExistence type="predicted"/>
<gene>
    <name evidence="2" type="ORF">AZF04_14695</name>
</gene>